<accession>A0ABP8W112</accession>
<evidence type="ECO:0000313" key="5">
    <source>
        <dbReference type="EMBL" id="GAA4676167.1"/>
    </source>
</evidence>
<gene>
    <name evidence="5" type="ORF">GCM10023226_11700</name>
</gene>
<dbReference type="PANTHER" id="PTHR33392">
    <property type="entry name" value="POLYISOPRENYL-TEICHOIC ACID--PEPTIDOGLYCAN TEICHOIC ACID TRANSFERASE TAGU"/>
    <property type="match status" value="1"/>
</dbReference>
<protein>
    <recommendedName>
        <fullName evidence="4">Cell envelope-related transcriptional attenuator domain-containing protein</fullName>
    </recommendedName>
</protein>
<feature type="domain" description="Cell envelope-related transcriptional attenuator" evidence="4">
    <location>
        <begin position="179"/>
        <end position="351"/>
    </location>
</feature>
<dbReference type="InterPro" id="IPR050922">
    <property type="entry name" value="LytR/CpsA/Psr_CW_biosynth"/>
</dbReference>
<keyword evidence="3" id="KW-0472">Membrane</keyword>
<organism evidence="5 6">
    <name type="scientific">Nocardioides nanhaiensis</name>
    <dbReference type="NCBI Taxonomy" id="1476871"/>
    <lineage>
        <taxon>Bacteria</taxon>
        <taxon>Bacillati</taxon>
        <taxon>Actinomycetota</taxon>
        <taxon>Actinomycetes</taxon>
        <taxon>Propionibacteriales</taxon>
        <taxon>Nocardioidaceae</taxon>
        <taxon>Nocardioides</taxon>
    </lineage>
</organism>
<keyword evidence="3" id="KW-1133">Transmembrane helix</keyword>
<dbReference type="Proteomes" id="UP001500621">
    <property type="component" value="Unassembled WGS sequence"/>
</dbReference>
<keyword evidence="6" id="KW-1185">Reference proteome</keyword>
<proteinExistence type="inferred from homology"/>
<dbReference type="EMBL" id="BAABIM010000001">
    <property type="protein sequence ID" value="GAA4676167.1"/>
    <property type="molecule type" value="Genomic_DNA"/>
</dbReference>
<dbReference type="RefSeq" id="WP_345263581.1">
    <property type="nucleotide sequence ID" value="NZ_BAABIM010000001.1"/>
</dbReference>
<evidence type="ECO:0000256" key="2">
    <source>
        <dbReference type="SAM" id="MobiDB-lite"/>
    </source>
</evidence>
<evidence type="ECO:0000313" key="6">
    <source>
        <dbReference type="Proteomes" id="UP001500621"/>
    </source>
</evidence>
<evidence type="ECO:0000256" key="3">
    <source>
        <dbReference type="SAM" id="Phobius"/>
    </source>
</evidence>
<dbReference type="Pfam" id="PF03816">
    <property type="entry name" value="LytR_cpsA_psr"/>
    <property type="match status" value="1"/>
</dbReference>
<feature type="region of interest" description="Disordered" evidence="2">
    <location>
        <begin position="426"/>
        <end position="473"/>
    </location>
</feature>
<comment type="caution">
    <text evidence="5">The sequence shown here is derived from an EMBL/GenBank/DDBJ whole genome shotgun (WGS) entry which is preliminary data.</text>
</comment>
<dbReference type="Gene3D" id="3.40.630.190">
    <property type="entry name" value="LCP protein"/>
    <property type="match status" value="1"/>
</dbReference>
<keyword evidence="3" id="KW-0812">Transmembrane</keyword>
<feature type="transmembrane region" description="Helical" evidence="3">
    <location>
        <begin position="46"/>
        <end position="64"/>
    </location>
</feature>
<sequence length="473" mass="50400">MSPVSERAARVRFRRALSLMAMTLVVPGSAQLVAGNRRVGQAALRTWLVALSLFLVTLLAVAIRPSLGLTLATTPWLLLVLRLALIVGAVGWAYLFVDAWRLGQPLSLAMAHRRAVVGVNGLLCLSVAGTLLFGAHVLAVQRDVIVTTFGASAVSDSHGGRYNVLLMGGDAGAGRWGLRPDSLTVASVDAETGRTVLISLPRNMANFPFREGSVMAEQFPQGFDCEGCYLNGVSTWAGDNTELFAKSEHPGVDATIMAVEGITGLRMNYWAMVNLEGFKSLVDAVGGVTLNVRDRIPVGGLGSDVYDYIEPGVQELDGFETLWFARAREGSDDYSRMARQKCVMNAMLEQVSPQTAVTNFEAIARASADMVATNLPASELDTFAQLAMRAREEPMSTVSLVPPLIDTAEPDIDLVHSTIERAIDVAEGDAEPAAPKRKAKRTAPAADTMTGGSIGSLSEGYAANESQDLDAVC</sequence>
<comment type="similarity">
    <text evidence="1">Belongs to the LytR/CpsA/Psr (LCP) family.</text>
</comment>
<feature type="transmembrane region" description="Helical" evidence="3">
    <location>
        <begin position="76"/>
        <end position="97"/>
    </location>
</feature>
<name>A0ABP8W112_9ACTN</name>
<reference evidence="6" key="1">
    <citation type="journal article" date="2019" name="Int. J. Syst. Evol. Microbiol.">
        <title>The Global Catalogue of Microorganisms (GCM) 10K type strain sequencing project: providing services to taxonomists for standard genome sequencing and annotation.</title>
        <authorList>
            <consortium name="The Broad Institute Genomics Platform"/>
            <consortium name="The Broad Institute Genome Sequencing Center for Infectious Disease"/>
            <person name="Wu L."/>
            <person name="Ma J."/>
        </authorList>
    </citation>
    <scope>NUCLEOTIDE SEQUENCE [LARGE SCALE GENOMIC DNA]</scope>
    <source>
        <strain evidence="6">JCM 18127</strain>
    </source>
</reference>
<dbReference type="NCBIfam" id="TIGR00350">
    <property type="entry name" value="lytR_cpsA_psr"/>
    <property type="match status" value="1"/>
</dbReference>
<evidence type="ECO:0000259" key="4">
    <source>
        <dbReference type="Pfam" id="PF03816"/>
    </source>
</evidence>
<feature type="transmembrane region" description="Helical" evidence="3">
    <location>
        <begin position="117"/>
        <end position="139"/>
    </location>
</feature>
<dbReference type="PANTHER" id="PTHR33392:SF6">
    <property type="entry name" value="POLYISOPRENYL-TEICHOIC ACID--PEPTIDOGLYCAN TEICHOIC ACID TRANSFERASE TAGU"/>
    <property type="match status" value="1"/>
</dbReference>
<dbReference type="InterPro" id="IPR004474">
    <property type="entry name" value="LytR_CpsA_psr"/>
</dbReference>
<evidence type="ECO:0000256" key="1">
    <source>
        <dbReference type="ARBA" id="ARBA00006068"/>
    </source>
</evidence>